<feature type="domain" description="LicD/FKTN/FKRP nucleotidyltransferase" evidence="3">
    <location>
        <begin position="120"/>
        <end position="172"/>
    </location>
</feature>
<comment type="caution">
    <text evidence="5">The sequence shown here is derived from an EMBL/GenBank/DDBJ whole genome shotgun (WGS) entry which is preliminary data.</text>
</comment>
<dbReference type="InterPro" id="IPR052942">
    <property type="entry name" value="LPS_cholinephosphotransferase"/>
</dbReference>
<proteinExistence type="predicted"/>
<evidence type="ECO:0000313" key="4">
    <source>
        <dbReference type="EMBL" id="CAF3053657.1"/>
    </source>
</evidence>
<evidence type="ECO:0000313" key="5">
    <source>
        <dbReference type="EMBL" id="CAF3331392.1"/>
    </source>
</evidence>
<gene>
    <name evidence="7" type="ORF">HFQ381_LOCUS19788</name>
    <name evidence="5" type="ORF">LUA448_LOCUS11117</name>
    <name evidence="4" type="ORF">TIS948_LOCUS4162</name>
    <name evidence="6" type="ORF">UJA718_LOCUS8819</name>
</gene>
<protein>
    <recommendedName>
        <fullName evidence="3">LicD/FKTN/FKRP nucleotidyltransferase domain-containing protein</fullName>
    </recommendedName>
</protein>
<reference evidence="5" key="1">
    <citation type="submission" date="2021-02" db="EMBL/GenBank/DDBJ databases">
        <authorList>
            <person name="Nowell W R."/>
        </authorList>
    </citation>
    <scope>NUCLEOTIDE SEQUENCE</scope>
</reference>
<dbReference type="PANTHER" id="PTHR43404:SF2">
    <property type="entry name" value="LIPOPOLYSACCHARIDE CHOLINEPHOSPHOTRANSFERASE LICD"/>
    <property type="match status" value="1"/>
</dbReference>
<sequence>MIRFIRTIQSNQALIIIIITLFVLSPFLNIFYQPYSVSSEIVPLSPSNYTRYDRFCHEVAQRIKSEIPSNNIIHLDPNMGPIPYYYSQWRSNALMPRGLTQCEHAVYMHLLFVLIEKVFKKYNIKYMMMAATLLGSYTHHDILPWDDDVDLRVSISDRYRLQSIIIEELSSEPYSIRIMQLHNSRNYDKIFFSWCPHAGRTPWRFPFIDIFYHDQNSTHVWLLGQPSSCPVRVADIFPLVLRPLGSLWLYGPREPMAHFESRRMQAIETGCFIFPYSHKYEKLMMPNVIYANCTQLKTDYPDQNTLTTNVYLDNPTQIILFIIIDQSPSQLSSIDIDINFNQSSDSPSIINKIRLGLFVTQSNFTINNQTKRYYTSNDIAIFLWEDLTGNNYDPIDLIQIQNSQSDIDRSLCKWDSNRWNRLFNENVPTDISYFYFLKTTTHQFIFTLVDTSNKSLSLLPPSPYLSILYCYSHRFDGIEIIIIVCFGTLFAVIIASFGLLHYFKRENNRTERFPRYHNREVHNKLIENQSKNIRHRASGSRSSRDQENSTST</sequence>
<feature type="transmembrane region" description="Helical" evidence="2">
    <location>
        <begin position="12"/>
        <end position="32"/>
    </location>
</feature>
<dbReference type="PANTHER" id="PTHR43404">
    <property type="entry name" value="LIPOPOLYSACCHARIDE CHOLINEPHOSPHOTRANSFERASE LICD"/>
    <property type="match status" value="1"/>
</dbReference>
<feature type="compositionally biased region" description="Basic and acidic residues" evidence="1">
    <location>
        <begin position="542"/>
        <end position="552"/>
    </location>
</feature>
<evidence type="ECO:0000256" key="1">
    <source>
        <dbReference type="SAM" id="MobiDB-lite"/>
    </source>
</evidence>
<evidence type="ECO:0000313" key="7">
    <source>
        <dbReference type="EMBL" id="CAF4396754.1"/>
    </source>
</evidence>
<organism evidence="5 8">
    <name type="scientific">Rotaria socialis</name>
    <dbReference type="NCBI Taxonomy" id="392032"/>
    <lineage>
        <taxon>Eukaryota</taxon>
        <taxon>Metazoa</taxon>
        <taxon>Spiralia</taxon>
        <taxon>Gnathifera</taxon>
        <taxon>Rotifera</taxon>
        <taxon>Eurotatoria</taxon>
        <taxon>Bdelloidea</taxon>
        <taxon>Philodinida</taxon>
        <taxon>Philodinidae</taxon>
        <taxon>Rotaria</taxon>
    </lineage>
</organism>
<dbReference type="EMBL" id="CAJNYD010001341">
    <property type="protein sequence ID" value="CAF3331392.1"/>
    <property type="molecule type" value="Genomic_DNA"/>
</dbReference>
<keyword evidence="2" id="KW-1133">Transmembrane helix</keyword>
<keyword evidence="2" id="KW-0812">Transmembrane</keyword>
<feature type="transmembrane region" description="Helical" evidence="2">
    <location>
        <begin position="480"/>
        <end position="503"/>
    </location>
</feature>
<accession>A0A817UH40</accession>
<dbReference type="Proteomes" id="UP000663833">
    <property type="component" value="Unassembled WGS sequence"/>
</dbReference>
<keyword evidence="2" id="KW-0472">Membrane</keyword>
<evidence type="ECO:0000313" key="9">
    <source>
        <dbReference type="Proteomes" id="UP000663873"/>
    </source>
</evidence>
<dbReference type="Proteomes" id="UP000663825">
    <property type="component" value="Unassembled WGS sequence"/>
</dbReference>
<dbReference type="OrthoDB" id="419198at2759"/>
<dbReference type="Proteomes" id="UP000663873">
    <property type="component" value="Unassembled WGS sequence"/>
</dbReference>
<keyword evidence="9" id="KW-1185">Reference proteome</keyword>
<evidence type="ECO:0000313" key="6">
    <source>
        <dbReference type="EMBL" id="CAF4239003.1"/>
    </source>
</evidence>
<dbReference type="InterPro" id="IPR007074">
    <property type="entry name" value="LicD/FKTN/FKRP_NTP_transf"/>
</dbReference>
<name>A0A817UH40_9BILA</name>
<evidence type="ECO:0000259" key="3">
    <source>
        <dbReference type="Pfam" id="PF04991"/>
    </source>
</evidence>
<dbReference type="AlphaFoldDB" id="A0A817UH40"/>
<dbReference type="EMBL" id="CAJOBO010001633">
    <property type="protein sequence ID" value="CAF4396754.1"/>
    <property type="molecule type" value="Genomic_DNA"/>
</dbReference>
<dbReference type="Pfam" id="PF04991">
    <property type="entry name" value="LicD"/>
    <property type="match status" value="1"/>
</dbReference>
<dbReference type="GO" id="GO:0009100">
    <property type="term" value="P:glycoprotein metabolic process"/>
    <property type="evidence" value="ECO:0007669"/>
    <property type="project" value="UniProtKB-ARBA"/>
</dbReference>
<dbReference type="Proteomes" id="UP000663851">
    <property type="component" value="Unassembled WGS sequence"/>
</dbReference>
<dbReference type="EMBL" id="CAJNXB010000448">
    <property type="protein sequence ID" value="CAF3053657.1"/>
    <property type="molecule type" value="Genomic_DNA"/>
</dbReference>
<feature type="region of interest" description="Disordered" evidence="1">
    <location>
        <begin position="532"/>
        <end position="552"/>
    </location>
</feature>
<evidence type="ECO:0000256" key="2">
    <source>
        <dbReference type="SAM" id="Phobius"/>
    </source>
</evidence>
<dbReference type="EMBL" id="CAJOBP010000952">
    <property type="protein sequence ID" value="CAF4239003.1"/>
    <property type="molecule type" value="Genomic_DNA"/>
</dbReference>
<evidence type="ECO:0000313" key="8">
    <source>
        <dbReference type="Proteomes" id="UP000663833"/>
    </source>
</evidence>